<sequence length="68" mass="8032">MTQSMKYKLQTLKKMICGYFNKNIPINHSINVIEKKGNNTRHWNVTDEFKSNPKKHHKNSLFVVNVCI</sequence>
<evidence type="ECO:0000313" key="2">
    <source>
        <dbReference type="EMBL" id="CEK87225.1"/>
    </source>
</evidence>
<dbReference type="EMBL" id="HACG01040359">
    <property type="protein sequence ID" value="CEK87224.1"/>
    <property type="molecule type" value="Transcribed_RNA"/>
</dbReference>
<dbReference type="EMBL" id="HACG01040360">
    <property type="protein sequence ID" value="CEK87225.1"/>
    <property type="molecule type" value="Transcribed_RNA"/>
</dbReference>
<organism evidence="2">
    <name type="scientific">Arion vulgaris</name>
    <dbReference type="NCBI Taxonomy" id="1028688"/>
    <lineage>
        <taxon>Eukaryota</taxon>
        <taxon>Metazoa</taxon>
        <taxon>Spiralia</taxon>
        <taxon>Lophotrochozoa</taxon>
        <taxon>Mollusca</taxon>
        <taxon>Gastropoda</taxon>
        <taxon>Heterobranchia</taxon>
        <taxon>Euthyneura</taxon>
        <taxon>Panpulmonata</taxon>
        <taxon>Eupulmonata</taxon>
        <taxon>Stylommatophora</taxon>
        <taxon>Helicina</taxon>
        <taxon>Arionoidea</taxon>
        <taxon>Arionidae</taxon>
        <taxon>Arion</taxon>
    </lineage>
</organism>
<proteinExistence type="predicted"/>
<accession>A0A0B7B518</accession>
<evidence type="ECO:0000313" key="1">
    <source>
        <dbReference type="EMBL" id="CEK87224.1"/>
    </source>
</evidence>
<reference evidence="2" key="1">
    <citation type="submission" date="2014-12" db="EMBL/GenBank/DDBJ databases">
        <title>Insight into the proteome of Arion vulgaris.</title>
        <authorList>
            <person name="Aradska J."/>
            <person name="Bulat T."/>
            <person name="Smidak R."/>
            <person name="Sarate P."/>
            <person name="Gangsoo J."/>
            <person name="Sialana F."/>
            <person name="Bilban M."/>
            <person name="Lubec G."/>
        </authorList>
    </citation>
    <scope>NUCLEOTIDE SEQUENCE</scope>
    <source>
        <tissue evidence="2">Skin</tissue>
    </source>
</reference>
<gene>
    <name evidence="2" type="primary">ORF158076</name>
    <name evidence="1" type="synonym">ORF158070</name>
</gene>
<protein>
    <submittedName>
        <fullName evidence="2">Uncharacterized protein</fullName>
    </submittedName>
</protein>
<dbReference type="AlphaFoldDB" id="A0A0B7B518"/>
<name>A0A0B7B518_9EUPU</name>